<accession>A0ABW7KK99</accession>
<dbReference type="Proteomes" id="UP001609176">
    <property type="component" value="Unassembled WGS sequence"/>
</dbReference>
<evidence type="ECO:0000313" key="1">
    <source>
        <dbReference type="EMBL" id="MFH5229980.1"/>
    </source>
</evidence>
<proteinExistence type="predicted"/>
<evidence type="ECO:0000313" key="4">
    <source>
        <dbReference type="Proteomes" id="UP001609219"/>
    </source>
</evidence>
<organism evidence="2 3">
    <name type="scientific">Antrihabitans spumae</name>
    <dbReference type="NCBI Taxonomy" id="3373370"/>
    <lineage>
        <taxon>Bacteria</taxon>
        <taxon>Bacillati</taxon>
        <taxon>Actinomycetota</taxon>
        <taxon>Actinomycetes</taxon>
        <taxon>Mycobacteriales</taxon>
        <taxon>Nocardiaceae</taxon>
        <taxon>Antrihabitans</taxon>
    </lineage>
</organism>
<sequence length="299" mass="34406">MTDRMFRALTVVQEKYLRNPDFVEEEARYERVRELHHEQMRVAAELWDTKNREQLPETLQGVAAVEAARDASERAQDEVIERHIVGLIPSRLVHELKNAWAYREAEFTEPIDPAHADTGPASTQHWRQRANEASVWVETLGYPSDYDGFDPIEDVALPPRIRWTDADKRSSLEKAIGIHGLEPGQWMEVEWPPTGYLTDPGHVHTTEFEPCEAHVERYDDSGDKSAFGDCKGCEHAERVVENLAKWSFTTELRISEIRFDREGEECDKEIYRDRAFAVASIEQDPGRILIGPPGQGRQW</sequence>
<name>A0ABW7KK99_9NOCA</name>
<keyword evidence="4" id="KW-1185">Reference proteome</keyword>
<evidence type="ECO:0000313" key="3">
    <source>
        <dbReference type="Proteomes" id="UP001609176"/>
    </source>
</evidence>
<gene>
    <name evidence="2" type="ORF">ACHIPV_08310</name>
    <name evidence="1" type="ORF">ACHIRB_15560</name>
</gene>
<evidence type="ECO:0000313" key="2">
    <source>
        <dbReference type="EMBL" id="MFH5241889.1"/>
    </source>
</evidence>
<dbReference type="EMBL" id="JBIMSP010000009">
    <property type="protein sequence ID" value="MFH5241889.1"/>
    <property type="molecule type" value="Genomic_DNA"/>
</dbReference>
<dbReference type="EMBL" id="JBIMSN010000062">
    <property type="protein sequence ID" value="MFH5229980.1"/>
    <property type="molecule type" value="Genomic_DNA"/>
</dbReference>
<dbReference type="Proteomes" id="UP001609219">
    <property type="component" value="Unassembled WGS sequence"/>
</dbReference>
<dbReference type="RefSeq" id="WP_395124062.1">
    <property type="nucleotide sequence ID" value="NZ_JBIMSN010000062.1"/>
</dbReference>
<protein>
    <submittedName>
        <fullName evidence="2">Uncharacterized protein</fullName>
    </submittedName>
</protein>
<reference evidence="3 4" key="1">
    <citation type="submission" date="2024-10" db="EMBL/GenBank/DDBJ databases">
        <authorList>
            <person name="Riesco R."/>
        </authorList>
    </citation>
    <scope>NUCLEOTIDE SEQUENCE [LARGE SCALE GENOMIC DNA]</scope>
    <source>
        <strain evidence="2 3">NCIMB 15448</strain>
        <strain evidence="1 4">NCIMB 15450</strain>
    </source>
</reference>
<comment type="caution">
    <text evidence="2">The sequence shown here is derived from an EMBL/GenBank/DDBJ whole genome shotgun (WGS) entry which is preliminary data.</text>
</comment>